<reference evidence="1" key="1">
    <citation type="journal article" date="2021" name="New Phytol.">
        <title>Evolutionary innovations through gain and loss of genes in the ectomycorrhizal Boletales.</title>
        <authorList>
            <person name="Wu G."/>
            <person name="Miyauchi S."/>
            <person name="Morin E."/>
            <person name="Kuo A."/>
            <person name="Drula E."/>
            <person name="Varga T."/>
            <person name="Kohler A."/>
            <person name="Feng B."/>
            <person name="Cao Y."/>
            <person name="Lipzen A."/>
            <person name="Daum C."/>
            <person name="Hundley H."/>
            <person name="Pangilinan J."/>
            <person name="Johnson J."/>
            <person name="Barry K."/>
            <person name="LaButti K."/>
            <person name="Ng V."/>
            <person name="Ahrendt S."/>
            <person name="Min B."/>
            <person name="Choi I.G."/>
            <person name="Park H."/>
            <person name="Plett J.M."/>
            <person name="Magnuson J."/>
            <person name="Spatafora J.W."/>
            <person name="Nagy L.G."/>
            <person name="Henrissat B."/>
            <person name="Grigoriev I.V."/>
            <person name="Yang Z.L."/>
            <person name="Xu J."/>
            <person name="Martin F.M."/>
        </authorList>
    </citation>
    <scope>NUCLEOTIDE SEQUENCE</scope>
    <source>
        <strain evidence="1">ATCC 28755</strain>
    </source>
</reference>
<comment type="caution">
    <text evidence="1">The sequence shown here is derived from an EMBL/GenBank/DDBJ whole genome shotgun (WGS) entry which is preliminary data.</text>
</comment>
<dbReference type="EMBL" id="MU267734">
    <property type="protein sequence ID" value="KAH7909943.1"/>
    <property type="molecule type" value="Genomic_DNA"/>
</dbReference>
<sequence>MSWLRHATYSVCPRCHFPLTLQPLVNILAFGSECGRYNYEACGENKLTSDPTFSNGMTDLRTAITSTHVDALIASSVSALGFLFWDLCITFDDEVAFIWSKSIKSPVKFLFLLTRYIGLASLAGNQYIGFPISDSFSSCETWLILQASVVQGMITLVELTLMLRVYALYNQDPRIGLFLLLLSISGTIIAVAGLCITVPEAQFGSACMMTYVSDSVTYFSMVFIMTQIILLLLTVVKCLWTLHGSGVRAPVIFVMARDGTFSFVVLFVTLLTMSLLLSTAHGKFVSLIHPWFIAVYSCAGCRIVINMQGLSRNEYDYSLALVTSEIVIESPYPNTTIDPC</sequence>
<keyword evidence="2" id="KW-1185">Reference proteome</keyword>
<protein>
    <submittedName>
        <fullName evidence="1">Uncharacterized protein</fullName>
    </submittedName>
</protein>
<accession>A0ACB8AB84</accession>
<organism evidence="1 2">
    <name type="scientific">Hygrophoropsis aurantiaca</name>
    <dbReference type="NCBI Taxonomy" id="72124"/>
    <lineage>
        <taxon>Eukaryota</taxon>
        <taxon>Fungi</taxon>
        <taxon>Dikarya</taxon>
        <taxon>Basidiomycota</taxon>
        <taxon>Agaricomycotina</taxon>
        <taxon>Agaricomycetes</taxon>
        <taxon>Agaricomycetidae</taxon>
        <taxon>Boletales</taxon>
        <taxon>Coniophorineae</taxon>
        <taxon>Hygrophoropsidaceae</taxon>
        <taxon>Hygrophoropsis</taxon>
    </lineage>
</organism>
<name>A0ACB8AB84_9AGAM</name>
<proteinExistence type="predicted"/>
<dbReference type="Proteomes" id="UP000790377">
    <property type="component" value="Unassembled WGS sequence"/>
</dbReference>
<evidence type="ECO:0000313" key="1">
    <source>
        <dbReference type="EMBL" id="KAH7909943.1"/>
    </source>
</evidence>
<evidence type="ECO:0000313" key="2">
    <source>
        <dbReference type="Proteomes" id="UP000790377"/>
    </source>
</evidence>
<gene>
    <name evidence="1" type="ORF">BJ138DRAFT_1154078</name>
</gene>